<keyword evidence="1" id="KW-1015">Disulfide bond</keyword>
<keyword evidence="2" id="KW-0393">Immunoglobulin domain</keyword>
<dbReference type="InterPro" id="IPR036179">
    <property type="entry name" value="Ig-like_dom_sf"/>
</dbReference>
<protein>
    <submittedName>
        <fullName evidence="5">Myotilin isoform X1</fullName>
    </submittedName>
</protein>
<dbReference type="InterPro" id="IPR007110">
    <property type="entry name" value="Ig-like_dom"/>
</dbReference>
<dbReference type="Proteomes" id="UP001295444">
    <property type="component" value="Chromosome 03"/>
</dbReference>
<dbReference type="GO" id="GO:0098632">
    <property type="term" value="F:cell-cell adhesion mediator activity"/>
    <property type="evidence" value="ECO:0007669"/>
    <property type="project" value="TreeGrafter"/>
</dbReference>
<proteinExistence type="predicted"/>
<feature type="compositionally biased region" description="Polar residues" evidence="3">
    <location>
        <begin position="551"/>
        <end position="564"/>
    </location>
</feature>
<sequence>MSESISLTSLPSASSIYQPTMFNYERPKHFIQSQLKCQGEPTSPAGTAPKQTNVVAKSTIFIQPQSFIERKPPPLCPTTTSVPTLTVSISSSKKPDVTEKPQSTSISVPEHNIAEQCKQEQTDFRSISPFNNKKVERNISYELPDYSKYATKNVTKPSQMTDRDIQGTKDALIQDLERKLKFKDDILHNGNQRLTYEEKMARRLLGPQNAASVFEDQSAENTQDPKKTPRGENTARGNSLLSRAKHKVAAIRLPTTFVPLYVFANNVKVIHFHVKSVHDERNVQVVKFPIGDTVDYTTSPLQQETVIRGGLAKASVELQSLSQYRVSGSDFSQTTTFTNTNEVAASSIYQPTMFNYERPKHFIQSQLKCQGEPTSPAGTAPKQTNVVAKSTIFIQPQSFIERKPPPLCPTTTSVPTLTVSISSSKKPDVTEKPQSTSISVPEHNIEEQCKQEQTDFRSISPFNNKKVERNISYELPDYSKYATKNVTKPSQMTDRDIQGTKDALIQDLERKLKFKDDILHNGNQRLTYEEKMARRLLGPQNAASVFEDQSAENTQDPKQMSERIQNYPPKPRSRSSTEGGNEHVVEEGRFCRIDFKVTGLPNPDITWYMNGRLIQADDLHKMIVSEKGVHSFIFEVVQACDAGLYKCIATNRAGEAFFNLQFDVRAQEYKIPPYFIKKPAATRAYEGDNVQMECQIRASPQPNILLKKNNEMLQYNTDRIRLIQDSNGLVYLFIYNVKKSDDGWYTISAVNEAGIATCHARLDIGTLHHQPVPNTKQLKVRPTFGKYSTQIGQRQNAQRTVSLNTEFQNSLPVYAGLLESDEL</sequence>
<evidence type="ECO:0000256" key="1">
    <source>
        <dbReference type="ARBA" id="ARBA00023157"/>
    </source>
</evidence>
<evidence type="ECO:0000313" key="6">
    <source>
        <dbReference type="Proteomes" id="UP001295444"/>
    </source>
</evidence>
<dbReference type="GO" id="GO:0070593">
    <property type="term" value="P:dendrite self-avoidance"/>
    <property type="evidence" value="ECO:0007669"/>
    <property type="project" value="TreeGrafter"/>
</dbReference>
<keyword evidence="6" id="KW-1185">Reference proteome</keyword>
<dbReference type="GO" id="GO:0007156">
    <property type="term" value="P:homophilic cell adhesion via plasma membrane adhesion molecules"/>
    <property type="evidence" value="ECO:0007669"/>
    <property type="project" value="TreeGrafter"/>
</dbReference>
<gene>
    <name evidence="5" type="ORF">PECUL_23A026411</name>
</gene>
<evidence type="ECO:0000256" key="2">
    <source>
        <dbReference type="ARBA" id="ARBA00023319"/>
    </source>
</evidence>
<feature type="domain" description="Ig-like" evidence="4">
    <location>
        <begin position="571"/>
        <end position="665"/>
    </location>
</feature>
<evidence type="ECO:0000259" key="4">
    <source>
        <dbReference type="PROSITE" id="PS50835"/>
    </source>
</evidence>
<dbReference type="GO" id="GO:0030424">
    <property type="term" value="C:axon"/>
    <property type="evidence" value="ECO:0007669"/>
    <property type="project" value="TreeGrafter"/>
</dbReference>
<dbReference type="PANTHER" id="PTHR10075">
    <property type="entry name" value="BASIGIN RELATED"/>
    <property type="match status" value="1"/>
</dbReference>
<dbReference type="InterPro" id="IPR013783">
    <property type="entry name" value="Ig-like_fold"/>
</dbReference>
<evidence type="ECO:0000256" key="3">
    <source>
        <dbReference type="SAM" id="MobiDB-lite"/>
    </source>
</evidence>
<dbReference type="Pfam" id="PF07679">
    <property type="entry name" value="I-set"/>
    <property type="match status" value="2"/>
</dbReference>
<accession>A0AAD1RS15</accession>
<dbReference type="EMBL" id="OW240914">
    <property type="protein sequence ID" value="CAH2276705.1"/>
    <property type="molecule type" value="Genomic_DNA"/>
</dbReference>
<dbReference type="Gene3D" id="2.60.40.10">
    <property type="entry name" value="Immunoglobulins"/>
    <property type="match status" value="2"/>
</dbReference>
<dbReference type="FunFam" id="2.60.40.10:FF:000032">
    <property type="entry name" value="palladin isoform X1"/>
    <property type="match status" value="2"/>
</dbReference>
<dbReference type="PANTHER" id="PTHR10075:SF23">
    <property type="entry name" value="MYOTILIN"/>
    <property type="match status" value="1"/>
</dbReference>
<dbReference type="PROSITE" id="PS50835">
    <property type="entry name" value="IG_LIKE"/>
    <property type="match status" value="1"/>
</dbReference>
<dbReference type="GO" id="GO:0005886">
    <property type="term" value="C:plasma membrane"/>
    <property type="evidence" value="ECO:0007669"/>
    <property type="project" value="TreeGrafter"/>
</dbReference>
<name>A0AAD1RS15_PELCU</name>
<evidence type="ECO:0000313" key="5">
    <source>
        <dbReference type="EMBL" id="CAH2276705.1"/>
    </source>
</evidence>
<organism evidence="5 6">
    <name type="scientific">Pelobates cultripes</name>
    <name type="common">Western spadefoot toad</name>
    <dbReference type="NCBI Taxonomy" id="61616"/>
    <lineage>
        <taxon>Eukaryota</taxon>
        <taxon>Metazoa</taxon>
        <taxon>Chordata</taxon>
        <taxon>Craniata</taxon>
        <taxon>Vertebrata</taxon>
        <taxon>Euteleostomi</taxon>
        <taxon>Amphibia</taxon>
        <taxon>Batrachia</taxon>
        <taxon>Anura</taxon>
        <taxon>Pelobatoidea</taxon>
        <taxon>Pelobatidae</taxon>
        <taxon>Pelobates</taxon>
    </lineage>
</organism>
<feature type="region of interest" description="Disordered" evidence="3">
    <location>
        <begin position="212"/>
        <end position="240"/>
    </location>
</feature>
<dbReference type="GO" id="GO:0007411">
    <property type="term" value="P:axon guidance"/>
    <property type="evidence" value="ECO:0007669"/>
    <property type="project" value="TreeGrafter"/>
</dbReference>
<dbReference type="SMART" id="SM00408">
    <property type="entry name" value="IGc2"/>
    <property type="match status" value="2"/>
</dbReference>
<feature type="region of interest" description="Disordered" evidence="3">
    <location>
        <begin position="548"/>
        <end position="582"/>
    </location>
</feature>
<dbReference type="InterPro" id="IPR003599">
    <property type="entry name" value="Ig_sub"/>
</dbReference>
<dbReference type="SUPFAM" id="SSF48726">
    <property type="entry name" value="Immunoglobulin"/>
    <property type="match status" value="2"/>
</dbReference>
<dbReference type="AlphaFoldDB" id="A0AAD1RS15"/>
<reference evidence="5" key="1">
    <citation type="submission" date="2022-03" db="EMBL/GenBank/DDBJ databases">
        <authorList>
            <person name="Alioto T."/>
            <person name="Alioto T."/>
            <person name="Gomez Garrido J."/>
        </authorList>
    </citation>
    <scope>NUCLEOTIDE SEQUENCE</scope>
</reference>
<dbReference type="InterPro" id="IPR013098">
    <property type="entry name" value="Ig_I-set"/>
</dbReference>
<dbReference type="InterPro" id="IPR003598">
    <property type="entry name" value="Ig_sub2"/>
</dbReference>
<dbReference type="SMART" id="SM00409">
    <property type="entry name" value="IG"/>
    <property type="match status" value="2"/>
</dbReference>